<dbReference type="HOGENOM" id="CLU_046025_0_0_1"/>
<feature type="transmembrane region" description="Helical" evidence="2">
    <location>
        <begin position="140"/>
        <end position="165"/>
    </location>
</feature>
<feature type="domain" description="DUF6534" evidence="3">
    <location>
        <begin position="108"/>
        <end position="194"/>
    </location>
</feature>
<dbReference type="RefSeq" id="XP_007390698.1">
    <property type="nucleotide sequence ID" value="XM_007390636.1"/>
</dbReference>
<evidence type="ECO:0000313" key="5">
    <source>
        <dbReference type="Proteomes" id="UP000008370"/>
    </source>
</evidence>
<reference evidence="4 5" key="1">
    <citation type="journal article" date="2012" name="BMC Genomics">
        <title>Comparative genomics of the white-rot fungi, Phanerochaete carnosa and P. chrysosporium, to elucidate the genetic basis of the distinct wood types they colonize.</title>
        <authorList>
            <person name="Suzuki H."/>
            <person name="MacDonald J."/>
            <person name="Syed K."/>
            <person name="Salamov A."/>
            <person name="Hori C."/>
            <person name="Aerts A."/>
            <person name="Henrissat B."/>
            <person name="Wiebenga A."/>
            <person name="vanKuyk P.A."/>
            <person name="Barry K."/>
            <person name="Lindquist E."/>
            <person name="LaButti K."/>
            <person name="Lapidus A."/>
            <person name="Lucas S."/>
            <person name="Coutinho P."/>
            <person name="Gong Y."/>
            <person name="Samejima M."/>
            <person name="Mahadevan R."/>
            <person name="Abou-Zaid M."/>
            <person name="de Vries R.P."/>
            <person name="Igarashi K."/>
            <person name="Yadav J.S."/>
            <person name="Grigoriev I.V."/>
            <person name="Master E.R."/>
        </authorList>
    </citation>
    <scope>NUCLEOTIDE SEQUENCE [LARGE SCALE GENOMIC DNA]</scope>
    <source>
        <strain evidence="4 5">HHB-10118-sp</strain>
    </source>
</reference>
<accession>K5VE46</accession>
<sequence>MICVANWLYLVQHFGSDTTAHEILCERFLGLLLTDVQAVVTFLVHMFFAHRVYSLSRRKWFIAGPIVALGTLRVVSAMSCTAQMVRDKTWAKFAEDSAWLFTTGLSISAVLDFLIALALIFHLQKSKTGWQSMDQIIDMIVLYTVENGLITSIVAVLSLVCWVTMKNNLIFLALHFAISKLYANSFLATLNARKTLAQRTQKSSNDQNQLPLVFPNGLGRTGRFSTQPPVNPIGSVMQITVEKTVHCVTDVGDESPERFSEEAQSPTKNGTGKF</sequence>
<dbReference type="PANTHER" id="PTHR40465:SF1">
    <property type="entry name" value="DUF6534 DOMAIN-CONTAINING PROTEIN"/>
    <property type="match status" value="1"/>
</dbReference>
<dbReference type="PANTHER" id="PTHR40465">
    <property type="entry name" value="CHROMOSOME 1, WHOLE GENOME SHOTGUN SEQUENCE"/>
    <property type="match status" value="1"/>
</dbReference>
<feature type="transmembrane region" description="Helical" evidence="2">
    <location>
        <begin position="60"/>
        <end position="78"/>
    </location>
</feature>
<gene>
    <name evidence="4" type="ORF">PHACADRAFT_111661</name>
</gene>
<evidence type="ECO:0000313" key="4">
    <source>
        <dbReference type="EMBL" id="EKM61271.1"/>
    </source>
</evidence>
<dbReference type="Proteomes" id="UP000008370">
    <property type="component" value="Unassembled WGS sequence"/>
</dbReference>
<evidence type="ECO:0000259" key="3">
    <source>
        <dbReference type="Pfam" id="PF20152"/>
    </source>
</evidence>
<dbReference type="OrthoDB" id="3206554at2759"/>
<keyword evidence="2" id="KW-1133">Transmembrane helix</keyword>
<dbReference type="InParanoid" id="K5VE46"/>
<keyword evidence="5" id="KW-1185">Reference proteome</keyword>
<dbReference type="InterPro" id="IPR045339">
    <property type="entry name" value="DUF6534"/>
</dbReference>
<dbReference type="KEGG" id="pco:PHACADRAFT_111661"/>
<feature type="compositionally biased region" description="Polar residues" evidence="1">
    <location>
        <begin position="262"/>
        <end position="274"/>
    </location>
</feature>
<feature type="region of interest" description="Disordered" evidence="1">
    <location>
        <begin position="252"/>
        <end position="274"/>
    </location>
</feature>
<keyword evidence="2" id="KW-0472">Membrane</keyword>
<feature type="transmembrane region" description="Helical" evidence="2">
    <location>
        <begin position="171"/>
        <end position="192"/>
    </location>
</feature>
<proteinExistence type="predicted"/>
<evidence type="ECO:0000256" key="2">
    <source>
        <dbReference type="SAM" id="Phobius"/>
    </source>
</evidence>
<dbReference type="Pfam" id="PF20152">
    <property type="entry name" value="DUF6534"/>
    <property type="match status" value="1"/>
</dbReference>
<feature type="transmembrane region" description="Helical" evidence="2">
    <location>
        <begin position="98"/>
        <end position="120"/>
    </location>
</feature>
<protein>
    <recommendedName>
        <fullName evidence="3">DUF6534 domain-containing protein</fullName>
    </recommendedName>
</protein>
<organism evidence="4 5">
    <name type="scientific">Phanerochaete carnosa (strain HHB-10118-sp)</name>
    <name type="common">White-rot fungus</name>
    <name type="synonym">Peniophora carnosa</name>
    <dbReference type="NCBI Taxonomy" id="650164"/>
    <lineage>
        <taxon>Eukaryota</taxon>
        <taxon>Fungi</taxon>
        <taxon>Dikarya</taxon>
        <taxon>Basidiomycota</taxon>
        <taxon>Agaricomycotina</taxon>
        <taxon>Agaricomycetes</taxon>
        <taxon>Polyporales</taxon>
        <taxon>Phanerochaetaceae</taxon>
        <taxon>Phanerochaete</taxon>
    </lineage>
</organism>
<dbReference type="AlphaFoldDB" id="K5VE46"/>
<evidence type="ECO:0000256" key="1">
    <source>
        <dbReference type="SAM" id="MobiDB-lite"/>
    </source>
</evidence>
<keyword evidence="2" id="KW-0812">Transmembrane</keyword>
<name>K5VE46_PHACS</name>
<feature type="transmembrane region" description="Helical" evidence="2">
    <location>
        <begin position="28"/>
        <end position="48"/>
    </location>
</feature>
<dbReference type="GeneID" id="18907642"/>
<dbReference type="EMBL" id="JH930468">
    <property type="protein sequence ID" value="EKM61271.1"/>
    <property type="molecule type" value="Genomic_DNA"/>
</dbReference>